<dbReference type="OrthoDB" id="10230268at2759"/>
<dbReference type="AlphaFoldDB" id="A0A813X7F3"/>
<gene>
    <name evidence="2" type="ORF">OXX778_LOCUS9682</name>
</gene>
<dbReference type="EMBL" id="CAJNOC010001451">
    <property type="protein sequence ID" value="CAF0865963.1"/>
    <property type="molecule type" value="Genomic_DNA"/>
</dbReference>
<protein>
    <submittedName>
        <fullName evidence="2">Uncharacterized protein</fullName>
    </submittedName>
</protein>
<proteinExistence type="predicted"/>
<keyword evidence="3" id="KW-1185">Reference proteome</keyword>
<accession>A0A813X7F3</accession>
<evidence type="ECO:0000313" key="2">
    <source>
        <dbReference type="EMBL" id="CAF0865963.1"/>
    </source>
</evidence>
<comment type="caution">
    <text evidence="2">The sequence shown here is derived from an EMBL/GenBank/DDBJ whole genome shotgun (WGS) entry which is preliminary data.</text>
</comment>
<evidence type="ECO:0000313" key="3">
    <source>
        <dbReference type="Proteomes" id="UP000663879"/>
    </source>
</evidence>
<organism evidence="2 3">
    <name type="scientific">Brachionus calyciflorus</name>
    <dbReference type="NCBI Taxonomy" id="104777"/>
    <lineage>
        <taxon>Eukaryota</taxon>
        <taxon>Metazoa</taxon>
        <taxon>Spiralia</taxon>
        <taxon>Gnathifera</taxon>
        <taxon>Rotifera</taxon>
        <taxon>Eurotatoria</taxon>
        <taxon>Monogononta</taxon>
        <taxon>Pseudotrocha</taxon>
        <taxon>Ploima</taxon>
        <taxon>Brachionidae</taxon>
        <taxon>Brachionus</taxon>
    </lineage>
</organism>
<reference evidence="2" key="1">
    <citation type="submission" date="2021-02" db="EMBL/GenBank/DDBJ databases">
        <authorList>
            <person name="Nowell W R."/>
        </authorList>
    </citation>
    <scope>NUCLEOTIDE SEQUENCE</scope>
    <source>
        <strain evidence="2">Ploen Becks lab</strain>
    </source>
</reference>
<dbReference type="Proteomes" id="UP000663879">
    <property type="component" value="Unassembled WGS sequence"/>
</dbReference>
<sequence>MDSNNKNKSNLKSLLSLKINIPPGLKTNATKLNGDPIKTNISKKCINFNITFEDKEAFIRKVDNDQNKKPFKKNTLSNLFSTLENPNKKSSKRKNLFGSELEDLSEELNLSDDLKPYKKIIELQKKYPRLEDLPRIDDNRHDPNLEIAIDYLKKVNKHYLNNPLISKIENKFKQASFFNDIMCLSSISDSFAVSPKLDSKNVGKDLILNEIYELEKQSNPNSINTQTNDDQTNNGNNLNIFEENSDILSTLINNNQVFNNDIFNSIDLNNNVILPQPTTQQQENIPEPDLDIIISPLFINDPRYEHYISKMTMIILNSLKRIYNLNLEQLEYLISNYKKEEDDEKGSVVENKFLKSYISKMSDKLKNLIRDYESLNFELNKDQSRPGVVNMGHALMNFFKIQINYYVLKKSSQIIDTKFLKDFIDLYHSIKFQYDIFCIRDLNFKLGSGFIDTNQTSNLMSYLNDYKSFLDDVLSDLLASTKMDVKVNSKIRSILQNQIIFVPMEKIFDAEPVDPRSKDKVYKSVLLKNIKFDENLKTRPIAPFNEKSHRKNKYKIFSMLQILSKDKWNICHNRIKCIDVIDLEEMAETTFNSNDMVSDLDLSQYSEPRLSQETTNRTQTIPVSDEVPRNQLLSNSSVNSVPRTPIYRPNQSDMSENLSVLETRNQSLIEDIQSVPITPVFHTNLSILLESKNALIESTDVNMLEEFDNEADFNEEILQREILKHVINPLINKIEAQFF</sequence>
<keyword evidence="1" id="KW-0175">Coiled coil</keyword>
<name>A0A813X7F3_9BILA</name>
<feature type="coiled-coil region" evidence="1">
    <location>
        <begin position="320"/>
        <end position="385"/>
    </location>
</feature>
<evidence type="ECO:0000256" key="1">
    <source>
        <dbReference type="SAM" id="Coils"/>
    </source>
</evidence>